<sequence length="57" mass="6677">MSEKMLPALWFRTVGLVIWAIFCAFQSIWWLFALTVVFLIITAVQLKKAYTHKETSQ</sequence>
<dbReference type="KEGG" id="cpeg:CPELA_05675"/>
<dbReference type="EMBL" id="CP035299">
    <property type="protein sequence ID" value="QAU52406.1"/>
    <property type="molecule type" value="Genomic_DNA"/>
</dbReference>
<dbReference type="Proteomes" id="UP000288929">
    <property type="component" value="Chromosome"/>
</dbReference>
<evidence type="ECO:0000313" key="1">
    <source>
        <dbReference type="EMBL" id="QAU52406.1"/>
    </source>
</evidence>
<accession>A0A410W8Y5</accession>
<evidence type="ECO:0000313" key="2">
    <source>
        <dbReference type="Proteomes" id="UP000288929"/>
    </source>
</evidence>
<gene>
    <name evidence="1" type="ORF">CPELA_05675</name>
</gene>
<protein>
    <submittedName>
        <fullName evidence="1">Uncharacterized protein</fullName>
    </submittedName>
</protein>
<dbReference type="AlphaFoldDB" id="A0A410W8Y5"/>
<proteinExistence type="predicted"/>
<keyword evidence="2" id="KW-1185">Reference proteome</keyword>
<organism evidence="1 2">
    <name type="scientific">Corynebacterium pelargi</name>
    <dbReference type="NCBI Taxonomy" id="1471400"/>
    <lineage>
        <taxon>Bacteria</taxon>
        <taxon>Bacillati</taxon>
        <taxon>Actinomycetota</taxon>
        <taxon>Actinomycetes</taxon>
        <taxon>Mycobacteriales</taxon>
        <taxon>Corynebacteriaceae</taxon>
        <taxon>Corynebacterium</taxon>
    </lineage>
</organism>
<name>A0A410W8Y5_9CORY</name>
<dbReference type="RefSeq" id="WP_164931157.1">
    <property type="nucleotide sequence ID" value="NZ_BMCX01000001.1"/>
</dbReference>
<reference evidence="1 2" key="1">
    <citation type="submission" date="2019-01" db="EMBL/GenBank/DDBJ databases">
        <authorList>
            <person name="Ruckert C."/>
            <person name="Busche T."/>
            <person name="Kalinowski J."/>
        </authorList>
    </citation>
    <scope>NUCLEOTIDE SEQUENCE [LARGE SCALE GENOMIC DNA]</scope>
    <source>
        <strain evidence="1 2">136/3</strain>
    </source>
</reference>